<feature type="compositionally biased region" description="Basic and acidic residues" evidence="1">
    <location>
        <begin position="291"/>
        <end position="306"/>
    </location>
</feature>
<feature type="compositionally biased region" description="Pro residues" evidence="1">
    <location>
        <begin position="181"/>
        <end position="195"/>
    </location>
</feature>
<dbReference type="AlphaFoldDB" id="A0A401ZQ87"/>
<keyword evidence="4" id="KW-1185">Reference proteome</keyword>
<feature type="compositionally biased region" description="Pro residues" evidence="1">
    <location>
        <begin position="204"/>
        <end position="226"/>
    </location>
</feature>
<feature type="transmembrane region" description="Helical" evidence="2">
    <location>
        <begin position="128"/>
        <end position="158"/>
    </location>
</feature>
<feature type="compositionally biased region" description="Polar residues" evidence="1">
    <location>
        <begin position="248"/>
        <end position="278"/>
    </location>
</feature>
<dbReference type="Proteomes" id="UP000287224">
    <property type="component" value="Unassembled WGS sequence"/>
</dbReference>
<evidence type="ECO:0000313" key="4">
    <source>
        <dbReference type="Proteomes" id="UP000287224"/>
    </source>
</evidence>
<accession>A0A401ZQ87</accession>
<comment type="caution">
    <text evidence="3">The sequence shown here is derived from an EMBL/GenBank/DDBJ whole genome shotgun (WGS) entry which is preliminary data.</text>
</comment>
<name>A0A401ZQ87_9CHLR</name>
<feature type="transmembrane region" description="Helical" evidence="2">
    <location>
        <begin position="82"/>
        <end position="108"/>
    </location>
</feature>
<keyword evidence="2" id="KW-0472">Membrane</keyword>
<feature type="transmembrane region" description="Helical" evidence="2">
    <location>
        <begin position="15"/>
        <end position="39"/>
    </location>
</feature>
<dbReference type="RefSeq" id="WP_174844814.1">
    <property type="nucleotide sequence ID" value="NZ_BIFQ01000002.1"/>
</dbReference>
<evidence type="ECO:0000313" key="3">
    <source>
        <dbReference type="EMBL" id="GCE09037.1"/>
    </source>
</evidence>
<proteinExistence type="predicted"/>
<dbReference type="EMBL" id="BIFQ01000002">
    <property type="protein sequence ID" value="GCE09037.1"/>
    <property type="molecule type" value="Genomic_DNA"/>
</dbReference>
<reference evidence="4" key="1">
    <citation type="submission" date="2018-12" db="EMBL/GenBank/DDBJ databases">
        <title>Tengunoibacter tsumagoiensis gen. nov., sp. nov., Dictyobacter kobayashii sp. nov., D. alpinus sp. nov., and D. joshuensis sp. nov. and description of Dictyobacteraceae fam. nov. within the order Ktedonobacterales isolated from Tengu-no-mugimeshi.</title>
        <authorList>
            <person name="Wang C.M."/>
            <person name="Zheng Y."/>
            <person name="Sakai Y."/>
            <person name="Toyoda A."/>
            <person name="Minakuchi Y."/>
            <person name="Abe K."/>
            <person name="Yokota A."/>
            <person name="Yabe S."/>
        </authorList>
    </citation>
    <scope>NUCLEOTIDE SEQUENCE [LARGE SCALE GENOMIC DNA]</scope>
    <source>
        <strain evidence="4">S-27</strain>
    </source>
</reference>
<keyword evidence="2" id="KW-1133">Transmembrane helix</keyword>
<sequence>MQPYQRPPEGGKVSFLYGLIFGLGMFLVGVIFYCINAFLLSSSPILALLIGGLAGLIDLGLFFLVGTLAARKTGRVGTATIAGIWTAVFDGVPYAIFATIMFFTVTLHRLSVSQSTSSSFSPAATRSIQTAGGILGVVISLLLTIGFGAGMGALGGLLGRSLARKSGNPYLAGPVPYGQPPYPGQPFYGQPPYPGQPFYGQPHPGQPPYGQPYPGQPYPAQPPQSPSYPGQPAYGQPNPGQSNPNQPEVGSSQPGQSAYESSQLEPTQRAGSSYSFPQPGQPAYRPSVPERPAEAQREQSPAEDKTVYASGPQAGARPSAANNYPNADSDKPSDEQLPYRPN</sequence>
<evidence type="ECO:0000256" key="1">
    <source>
        <dbReference type="SAM" id="MobiDB-lite"/>
    </source>
</evidence>
<feature type="region of interest" description="Disordered" evidence="1">
    <location>
        <begin position="181"/>
        <end position="342"/>
    </location>
</feature>
<feature type="compositionally biased region" description="Low complexity" evidence="1">
    <location>
        <begin position="227"/>
        <end position="247"/>
    </location>
</feature>
<evidence type="ECO:0000256" key="2">
    <source>
        <dbReference type="SAM" id="Phobius"/>
    </source>
</evidence>
<keyword evidence="2" id="KW-0812">Transmembrane</keyword>
<protein>
    <submittedName>
        <fullName evidence="3">Uncharacterized protein</fullName>
    </submittedName>
</protein>
<gene>
    <name evidence="3" type="ORF">KDAU_63660</name>
</gene>
<organism evidence="3 4">
    <name type="scientific">Dictyobacter aurantiacus</name>
    <dbReference type="NCBI Taxonomy" id="1936993"/>
    <lineage>
        <taxon>Bacteria</taxon>
        <taxon>Bacillati</taxon>
        <taxon>Chloroflexota</taxon>
        <taxon>Ktedonobacteria</taxon>
        <taxon>Ktedonobacterales</taxon>
        <taxon>Dictyobacteraceae</taxon>
        <taxon>Dictyobacter</taxon>
    </lineage>
</organism>
<feature type="transmembrane region" description="Helical" evidence="2">
    <location>
        <begin position="45"/>
        <end position="70"/>
    </location>
</feature>